<dbReference type="CDD" id="cd07377">
    <property type="entry name" value="WHTH_GntR"/>
    <property type="match status" value="1"/>
</dbReference>
<keyword evidence="3" id="KW-0804">Transcription</keyword>
<sequence>MFQFRLDGSTGVPPYLQIVQQVRQGLLLGYLRAGDQLPTVKDAVSHLAINPNTVVKAYRQLENEGLVSARPGQGTFITGSVEPVAPGPYAKLRRSLEQWVREAYAAGLDDEMVTAMFATIRHELRAEGVA</sequence>
<evidence type="ECO:0000256" key="2">
    <source>
        <dbReference type="ARBA" id="ARBA00023125"/>
    </source>
</evidence>
<dbReference type="Proteomes" id="UP000316096">
    <property type="component" value="Unassembled WGS sequence"/>
</dbReference>
<gene>
    <name evidence="5" type="ORF">FB559_5360</name>
</gene>
<keyword evidence="2" id="KW-0238">DNA-binding</keyword>
<proteinExistence type="predicted"/>
<evidence type="ECO:0000313" key="6">
    <source>
        <dbReference type="Proteomes" id="UP000316096"/>
    </source>
</evidence>
<dbReference type="RefSeq" id="WP_141958629.1">
    <property type="nucleotide sequence ID" value="NZ_VFOZ01000001.1"/>
</dbReference>
<dbReference type="Gene3D" id="1.10.10.10">
    <property type="entry name" value="Winged helix-like DNA-binding domain superfamily/Winged helix DNA-binding domain"/>
    <property type="match status" value="1"/>
</dbReference>
<dbReference type="AlphaFoldDB" id="A0A543CRC7"/>
<organism evidence="5 6">
    <name type="scientific">Actinoallomurus bryophytorum</name>
    <dbReference type="NCBI Taxonomy" id="1490222"/>
    <lineage>
        <taxon>Bacteria</taxon>
        <taxon>Bacillati</taxon>
        <taxon>Actinomycetota</taxon>
        <taxon>Actinomycetes</taxon>
        <taxon>Streptosporangiales</taxon>
        <taxon>Thermomonosporaceae</taxon>
        <taxon>Actinoallomurus</taxon>
    </lineage>
</organism>
<dbReference type="GO" id="GO:0003677">
    <property type="term" value="F:DNA binding"/>
    <property type="evidence" value="ECO:0007669"/>
    <property type="project" value="UniProtKB-KW"/>
</dbReference>
<dbReference type="InterPro" id="IPR036390">
    <property type="entry name" value="WH_DNA-bd_sf"/>
</dbReference>
<keyword evidence="1" id="KW-0805">Transcription regulation</keyword>
<evidence type="ECO:0000256" key="3">
    <source>
        <dbReference type="ARBA" id="ARBA00023163"/>
    </source>
</evidence>
<dbReference type="PANTHER" id="PTHR38445">
    <property type="entry name" value="HTH-TYPE TRANSCRIPTIONAL REPRESSOR YTRA"/>
    <property type="match status" value="1"/>
</dbReference>
<dbReference type="InterPro" id="IPR000524">
    <property type="entry name" value="Tscrpt_reg_HTH_GntR"/>
</dbReference>
<dbReference type="Pfam" id="PF00392">
    <property type="entry name" value="GntR"/>
    <property type="match status" value="1"/>
</dbReference>
<dbReference type="PROSITE" id="PS50949">
    <property type="entry name" value="HTH_GNTR"/>
    <property type="match status" value="1"/>
</dbReference>
<dbReference type="EMBL" id="VFOZ01000001">
    <property type="protein sequence ID" value="TQL99662.1"/>
    <property type="molecule type" value="Genomic_DNA"/>
</dbReference>
<feature type="domain" description="HTH gntR-type" evidence="4">
    <location>
        <begin position="12"/>
        <end position="80"/>
    </location>
</feature>
<name>A0A543CRC7_9ACTN</name>
<reference evidence="5 6" key="1">
    <citation type="submission" date="2019-06" db="EMBL/GenBank/DDBJ databases">
        <title>Sequencing the genomes of 1000 actinobacteria strains.</title>
        <authorList>
            <person name="Klenk H.-P."/>
        </authorList>
    </citation>
    <scope>NUCLEOTIDE SEQUENCE [LARGE SCALE GENOMIC DNA]</scope>
    <source>
        <strain evidence="5 6">DSM 102200</strain>
    </source>
</reference>
<dbReference type="SUPFAM" id="SSF46785">
    <property type="entry name" value="Winged helix' DNA-binding domain"/>
    <property type="match status" value="1"/>
</dbReference>
<accession>A0A543CRC7</accession>
<dbReference type="PANTHER" id="PTHR38445:SF7">
    <property type="entry name" value="GNTR-FAMILY TRANSCRIPTIONAL REGULATOR"/>
    <property type="match status" value="1"/>
</dbReference>
<dbReference type="SMART" id="SM00345">
    <property type="entry name" value="HTH_GNTR"/>
    <property type="match status" value="1"/>
</dbReference>
<comment type="caution">
    <text evidence="5">The sequence shown here is derived from an EMBL/GenBank/DDBJ whole genome shotgun (WGS) entry which is preliminary data.</text>
</comment>
<keyword evidence="6" id="KW-1185">Reference proteome</keyword>
<evidence type="ECO:0000256" key="1">
    <source>
        <dbReference type="ARBA" id="ARBA00023015"/>
    </source>
</evidence>
<evidence type="ECO:0000259" key="4">
    <source>
        <dbReference type="PROSITE" id="PS50949"/>
    </source>
</evidence>
<protein>
    <submittedName>
        <fullName evidence="5">GntR family transcriptional regulator</fullName>
    </submittedName>
</protein>
<dbReference type="OrthoDB" id="4307011at2"/>
<dbReference type="InterPro" id="IPR036388">
    <property type="entry name" value="WH-like_DNA-bd_sf"/>
</dbReference>
<dbReference type="GO" id="GO:0003700">
    <property type="term" value="F:DNA-binding transcription factor activity"/>
    <property type="evidence" value="ECO:0007669"/>
    <property type="project" value="InterPro"/>
</dbReference>
<evidence type="ECO:0000313" key="5">
    <source>
        <dbReference type="EMBL" id="TQL99662.1"/>
    </source>
</evidence>